<dbReference type="EMBL" id="ACHA02000014">
    <property type="protein sequence ID" value="EFK55767.1"/>
    <property type="molecule type" value="Genomic_DNA"/>
</dbReference>
<organism evidence="1 2">
    <name type="scientific">Sphingobacterium spiritivorum ATCC 33861</name>
    <dbReference type="NCBI Taxonomy" id="525373"/>
    <lineage>
        <taxon>Bacteria</taxon>
        <taxon>Pseudomonadati</taxon>
        <taxon>Bacteroidota</taxon>
        <taxon>Sphingobacteriia</taxon>
        <taxon>Sphingobacteriales</taxon>
        <taxon>Sphingobacteriaceae</taxon>
        <taxon>Sphingobacterium</taxon>
    </lineage>
</organism>
<sequence length="45" mass="5437">MQEGRFQQLDKLTEKYKNVFFLYSRSLLLNSKLQAFLKQTKPLNE</sequence>
<protein>
    <submittedName>
        <fullName evidence="1">Uncharacterized protein</fullName>
    </submittedName>
</protein>
<dbReference type="Proteomes" id="UP000006258">
    <property type="component" value="Unassembled WGS sequence"/>
</dbReference>
<reference evidence="1" key="1">
    <citation type="submission" date="2010-07" db="EMBL/GenBank/DDBJ databases">
        <authorList>
            <person name="Muzny D."/>
            <person name="Qin X."/>
            <person name="Buhay C."/>
            <person name="Dugan-Rocha S."/>
            <person name="Ding Y."/>
            <person name="Chen G."/>
            <person name="Hawes A."/>
            <person name="Holder M."/>
            <person name="Jhangiani S."/>
            <person name="Johnson A."/>
            <person name="Khan Z."/>
            <person name="Li Z."/>
            <person name="Liu W."/>
            <person name="Liu X."/>
            <person name="Perez L."/>
            <person name="Shen H."/>
            <person name="Wang Q."/>
            <person name="Watt J."/>
            <person name="Xi L."/>
            <person name="Xin Y."/>
            <person name="Zhou J."/>
            <person name="Deng J."/>
            <person name="Jiang H."/>
            <person name="Liu Y."/>
            <person name="Qu J."/>
            <person name="Song X.-Z."/>
            <person name="Zhang L."/>
            <person name="Villasana D."/>
            <person name="Johnson A."/>
            <person name="Liu J."/>
            <person name="Liyanage D."/>
            <person name="Lorensuhewa L."/>
            <person name="Robinson T."/>
            <person name="Song A."/>
            <person name="Song B.-B."/>
            <person name="Dinh H."/>
            <person name="Thornton R."/>
            <person name="Coyle M."/>
            <person name="Francisco L."/>
            <person name="Jackson L."/>
            <person name="Javaid M."/>
            <person name="Korchina V."/>
            <person name="Kovar C."/>
            <person name="Mata R."/>
            <person name="Mathew T."/>
            <person name="Ngo R."/>
            <person name="Nguyen L."/>
            <person name="Nguyen N."/>
            <person name="Okwuonu G."/>
            <person name="Ongeri F."/>
            <person name="Pham C."/>
            <person name="Simmons D."/>
            <person name="Wilczek-Boney K."/>
            <person name="Hale W."/>
            <person name="Jakkamsetti A."/>
            <person name="Pham P."/>
            <person name="Ruth R."/>
            <person name="San Lucas F."/>
            <person name="Warren J."/>
            <person name="Zhang J."/>
            <person name="Zhao Z."/>
            <person name="Zhou C."/>
            <person name="Zhu D."/>
            <person name="Lee S."/>
            <person name="Bess C."/>
            <person name="Blankenburg K."/>
            <person name="Forbes L."/>
            <person name="Fu Q."/>
            <person name="Gubbala S."/>
            <person name="Hirani K."/>
            <person name="Jayaseelan J.C."/>
            <person name="Lara F."/>
            <person name="Munidasa M."/>
            <person name="Palculict T."/>
            <person name="Patil S."/>
            <person name="Pu L.-L."/>
            <person name="Saada N."/>
            <person name="Tang L."/>
            <person name="Weissenberger G."/>
            <person name="Zhu Y."/>
            <person name="Hemphill L."/>
            <person name="Shang Y."/>
            <person name="Youmans B."/>
            <person name="Ayvaz T."/>
            <person name="Ross M."/>
            <person name="Santibanez J."/>
            <person name="Aqrawi P."/>
            <person name="Gross S."/>
            <person name="Joshi V."/>
            <person name="Fowler G."/>
            <person name="Nazareth L."/>
            <person name="Reid J."/>
            <person name="Worley K."/>
            <person name="Petrosino J."/>
            <person name="Highlander S."/>
            <person name="Gibbs R."/>
        </authorList>
    </citation>
    <scope>NUCLEOTIDE SEQUENCE [LARGE SCALE GENOMIC DNA]</scope>
    <source>
        <strain evidence="1">ATCC 33861</strain>
    </source>
</reference>
<proteinExistence type="predicted"/>
<dbReference type="AlphaFoldDB" id="D7VTY8"/>
<accession>D7VTY8</accession>
<evidence type="ECO:0000313" key="2">
    <source>
        <dbReference type="Proteomes" id="UP000006258"/>
    </source>
</evidence>
<name>D7VTY8_SPHSI</name>
<gene>
    <name evidence="1" type="ORF">HMPREF0766_14458</name>
</gene>
<keyword evidence="2" id="KW-1185">Reference proteome</keyword>
<comment type="caution">
    <text evidence="1">The sequence shown here is derived from an EMBL/GenBank/DDBJ whole genome shotgun (WGS) entry which is preliminary data.</text>
</comment>
<dbReference type="HOGENOM" id="CLU_3205430_0_0_10"/>
<evidence type="ECO:0000313" key="1">
    <source>
        <dbReference type="EMBL" id="EFK55767.1"/>
    </source>
</evidence>